<reference evidence="1" key="1">
    <citation type="submission" date="2022-07" db="EMBL/GenBank/DDBJ databases">
        <authorList>
            <person name="Macas J."/>
            <person name="Novak P."/>
            <person name="Neumann P."/>
        </authorList>
    </citation>
    <scope>NUCLEOTIDE SEQUENCE</scope>
</reference>
<dbReference type="AlphaFoldDB" id="A0A9P0ZUM7"/>
<accession>A0A9P0ZUM7</accession>
<dbReference type="EMBL" id="CAMAPE010000054">
    <property type="protein sequence ID" value="CAH9111346.1"/>
    <property type="molecule type" value="Genomic_DNA"/>
</dbReference>
<evidence type="ECO:0000313" key="1">
    <source>
        <dbReference type="EMBL" id="CAH9111346.1"/>
    </source>
</evidence>
<name>A0A9P0ZUM7_CUSEU</name>
<sequence length="87" mass="10547">MHKQQKNQWSKSNPRTSTIFHHYYVYKVRSINILLKYNRVYQIDPFPKEIMEEAVYVKSNMVELMHLRIYNLELIHALTFGVHPTII</sequence>
<gene>
    <name evidence="1" type="ORF">CEURO_LOCUS19202</name>
</gene>
<organism evidence="1 2">
    <name type="scientific">Cuscuta europaea</name>
    <name type="common">European dodder</name>
    <dbReference type="NCBI Taxonomy" id="41803"/>
    <lineage>
        <taxon>Eukaryota</taxon>
        <taxon>Viridiplantae</taxon>
        <taxon>Streptophyta</taxon>
        <taxon>Embryophyta</taxon>
        <taxon>Tracheophyta</taxon>
        <taxon>Spermatophyta</taxon>
        <taxon>Magnoliopsida</taxon>
        <taxon>eudicotyledons</taxon>
        <taxon>Gunneridae</taxon>
        <taxon>Pentapetalae</taxon>
        <taxon>asterids</taxon>
        <taxon>lamiids</taxon>
        <taxon>Solanales</taxon>
        <taxon>Convolvulaceae</taxon>
        <taxon>Cuscuteae</taxon>
        <taxon>Cuscuta</taxon>
        <taxon>Cuscuta subgen. Cuscuta</taxon>
    </lineage>
</organism>
<protein>
    <submittedName>
        <fullName evidence="1">Uncharacterized protein</fullName>
    </submittedName>
</protein>
<keyword evidence="2" id="KW-1185">Reference proteome</keyword>
<comment type="caution">
    <text evidence="1">The sequence shown here is derived from an EMBL/GenBank/DDBJ whole genome shotgun (WGS) entry which is preliminary data.</text>
</comment>
<evidence type="ECO:0000313" key="2">
    <source>
        <dbReference type="Proteomes" id="UP001152484"/>
    </source>
</evidence>
<proteinExistence type="predicted"/>
<dbReference type="Proteomes" id="UP001152484">
    <property type="component" value="Unassembled WGS sequence"/>
</dbReference>